<evidence type="ECO:0000313" key="2">
    <source>
        <dbReference type="Proteomes" id="UP000740727"/>
    </source>
</evidence>
<accession>A0A965LLL6</accession>
<evidence type="ECO:0000313" key="1">
    <source>
        <dbReference type="EMBL" id="NBR94525.1"/>
    </source>
</evidence>
<organism evidence="1 2">
    <name type="scientific">Candidatus Fonsibacter lacus</name>
    <dbReference type="NCBI Taxonomy" id="2576439"/>
    <lineage>
        <taxon>Bacteria</taxon>
        <taxon>Pseudomonadati</taxon>
        <taxon>Pseudomonadota</taxon>
        <taxon>Alphaproteobacteria</taxon>
        <taxon>Candidatus Pelagibacterales</taxon>
        <taxon>Candidatus Pelagibacterales incertae sedis</taxon>
        <taxon>Candidatus Fonsibacter</taxon>
    </lineage>
</organism>
<dbReference type="Proteomes" id="UP000740727">
    <property type="component" value="Unassembled WGS sequence"/>
</dbReference>
<sequence length="155" mass="17656">MKLMSKGIADPVKALGQCLIQSSAYAKKHNLGLIRVTGYEYSGREHWAVYTDIGEENGERFLYSYTPSGTIIDLTARQFVESIPAKYEDDAPEWLENACEWLGDSLHYEIYLTSDFQASPVNSGDWIRDDIDPLKDYKEYAAITKMKKQAEKRTA</sequence>
<comment type="caution">
    <text evidence="1">The sequence shown here is derived from an EMBL/GenBank/DDBJ whole genome shotgun (WGS) entry which is preliminary data.</text>
</comment>
<proteinExistence type="predicted"/>
<protein>
    <submittedName>
        <fullName evidence="1">Uncharacterized protein</fullName>
    </submittedName>
</protein>
<dbReference type="EMBL" id="RFXN01000176">
    <property type="protein sequence ID" value="NBR94525.1"/>
    <property type="molecule type" value="Genomic_DNA"/>
</dbReference>
<name>A0A965LLL6_9PROT</name>
<dbReference type="AlphaFoldDB" id="A0A965LLL6"/>
<reference evidence="1" key="1">
    <citation type="submission" date="2018-10" db="EMBL/GenBank/DDBJ databases">
        <title>Iterative Subtractive Binning of Freshwater Chronoseries Metagenomes Recovers Nearly Complete Genomes from over Four Hundred Novel Species.</title>
        <authorList>
            <person name="Rodriguez-R L.M."/>
            <person name="Tsementzi D."/>
            <person name="Luo C."/>
            <person name="Konstantinidis K.T."/>
        </authorList>
    </citation>
    <scope>NUCLEOTIDE SEQUENCE</scope>
    <source>
        <strain evidence="1">WB5_2A_028</strain>
    </source>
</reference>
<gene>
    <name evidence="1" type="ORF">EBT44_06865</name>
</gene>